<feature type="transmembrane region" description="Helical" evidence="4">
    <location>
        <begin position="2436"/>
        <end position="2459"/>
    </location>
</feature>
<feature type="region of interest" description="Disordered" evidence="3">
    <location>
        <begin position="2209"/>
        <end position="2232"/>
    </location>
</feature>
<dbReference type="CDD" id="cd00063">
    <property type="entry name" value="FN3"/>
    <property type="match status" value="6"/>
</dbReference>
<dbReference type="SUPFAM" id="SSF52540">
    <property type="entry name" value="P-loop containing nucleoside triphosphate hydrolases"/>
    <property type="match status" value="2"/>
</dbReference>
<protein>
    <recommendedName>
        <fullName evidence="2">ATP-dependent DNA helicase</fullName>
        <ecNumber evidence="2">5.6.2.3</ecNumber>
    </recommendedName>
</protein>
<feature type="transmembrane region" description="Helical" evidence="4">
    <location>
        <begin position="2471"/>
        <end position="2493"/>
    </location>
</feature>
<feature type="region of interest" description="Disordered" evidence="3">
    <location>
        <begin position="2252"/>
        <end position="2289"/>
    </location>
</feature>
<dbReference type="PANTHER" id="PTHR13817:SF73">
    <property type="entry name" value="FIBRONECTIN TYPE-III DOMAIN-CONTAINING PROTEIN"/>
    <property type="match status" value="1"/>
</dbReference>
<dbReference type="InterPro" id="IPR036116">
    <property type="entry name" value="FN3_sf"/>
</dbReference>
<evidence type="ECO:0000256" key="2">
    <source>
        <dbReference type="RuleBase" id="RU363044"/>
    </source>
</evidence>
<feature type="compositionally biased region" description="Low complexity" evidence="3">
    <location>
        <begin position="1817"/>
        <end position="1837"/>
    </location>
</feature>
<sequence>MEYGQHIFSITIADGPMLLYGPDVSQTEVYYFTIAGLNEIGEGLKSEMVSAYTAPVGLPHPPSLPVINTSHSRLQVSWTLLNDGGTNVTGFEVELAESGEAFEAALNVSEPFVTISGLLGNITYRVRIRALSTGGRSYPSHIAEATTDAPVVPDAPADLRMEALAPHTAWLRFTAPLDEGGRPVEGYEILVTTEDAQSVETLHVNASQVDVEVLRLQGSQSYEFLVFAWNAIGRSSSGTSANLTMPEPEEPGEPQGIQLSNLSLEWSAPSHDGGARIEGFEVWSQVDEGDWALEVTTNETAMNLTGMVGDTLYRFQVRALNRVGAGAFAAAVELRTAASAPPAVRNLVADVADNHVRLRWWAPEKDGGFPIIAYRIQEEADEIYNTSGNVTEIMVESLLLNTSYHFLVSGVNLLGAGESKSIWVLTRPVVPQPVAAPRVGSRTASKLNVTWTAPENGGLRIDFYTVEMFENGLFLEVGNVTQNALELVGLQANQSYVLRTFAWNALGRSSEGDIAVLETADPSVPEHVEHVAIDVVNWSAHVAWAEPLETGGLELFYQVAASAEHHELVSETSHLSALLSALRGDQVYNFTISACNSVGCTSSLEKTWSMAASAPPQVEALRVQVRLLPGVDFRRAKGAESRNKAYYPSSAGNALCHAWCLRRKARPQCPQMASAPVPNRTGEDTESNAKMTMTYFRAWTLDKKRAGDTVLYIKHLREPGTTWDRSLRRWLLKLPCAETKQYVGNFLSVYRVRPETELDNSDNEDDKEELVVTEELLGIACQTHVAVEEDHNKEGKWSKHRRLLVDALQRAEQHWGGCGVATSAPGQVENPYATTDAKGVVKGLHRLAEAPAGNATQTSLEPSVTRRPGRLQDTLAAIDRWSSAVADGPCNRKQAELCQRVAQQVRAELLAEAGARPQPLRWVVHGGPGTGKSHTLKLIRRELFEGIAGWTHGSQYRVVTLQAVMAKELDGDTIHHAMGLNWQGASDDRISGRKFLDLSAKAVQWRWLIIDEISMVSAELLARMDLRCRELVRDLAQSKYAPGSAHAQPFGGLNVLVAGDLWQLPPPRGTFLGEVPWEMLTKGSSKKVAHTVHGQKLVWGSQTENSIIHGITELEQCERTRDTWLQTLQQQIREGALSADNHAFLHGHDTGVPGSWSGEKLDCENAACQQLLQRKVVPARIRRLECKQCQHERASKKRVLEGNMRGDEQRKLEQAKAVFATNAVKYHVNKLRALNWARQHGQAVKYAIAKDTISSRALQEKPDLGKDKLTWLQRHDQDCGGLYGVLPLCIGMPVTATDHLDRRRGILKGCPGTVVGWSWHEAAGAAAGSTTQIWNELPSCVFVRFQTKSEWRVQGLATDNVFPVTLQRQAWHLDKGRKRPMLRVVRRQFPLAPGFATTAHAAQGQTYAEGAVTDMQIGEGGDPLTAYIAVTRVKDRHGLHIYRPFDAAPYQKGRSVGRALLLQAWRGESIDWATLRMRHREEEVCSECRESKPRSGYSAGQWKRDADARVCRECVRNYAANNTPWQCNSCKAWKHEDAFARMYTRPACTFYRVCQTCEAQKRCYKCGTAKPESAFGAAAWTGRHAHRRVCRDCAMKVKGAWRCAVCAERKACNDFSAWSRQRTAPQGGTQRCNACVLSAAQRAAAQRANDGRARCRGRPARADAPVDSCHGQRWPRSVAHRAIRRLAATRTKVAEEKRQQVIGLVREEIADHVRQKQAEDEVLFPRAQEPNRSKESQTAQSKTEPEAQRLSTDSMPSRKRRMEPRQDKRAQPTPTKTQPRTQTMQVAQAEPAAKCAEDVSVSSQARTAPPPQRKSQAKPQQATQATPTVAQTTNAPPAKLAGQTAAAETFQYACPFCEVSVTSTVRTGQVDHRRVCGKLFRVKDGHVAAKNLVYACPFCNGTVASNVRTGRVDHRTVCGNRFHVKEGTVSTQTRQHEVLAPRAQEPNRRKERQMAQSKTEPEAQRLSTDSLPSRKRHMEPQQDKQAQPTPTKTQPCTQTTQVAQAEPAAKRAKHVSVSSQARTAPPPLRNSHAKPQQETQATPTAAQTTLAPPAKLAGQTAAAETFQYACPFCEVSVTSTVRTGQVDHRRVCGKFFRVKDGHVAAKNFVYACPFCNGTVASNVRTGQIDHRTVCGNQFCVKEGTVSTQTRQHPHTCPACQTVDAMAASTDLEQFLDVMEGRFDLAMAKHQQQLHDKLLASLTKMLAAHEEQHKEAKGKHQRWSHGSRVKSKSMMSVENNLALRHILSDVMPTTPASALSPTKEDDSIESVRSHKPVQRALSKKKKRRDSVPSVAALEAAMFQDCGPIGMPIGASNSHRLSHSEEHSKGTFGLHPPMNIQVSPPSCLETGEGEVLMPPDKDKEDASSAGTASVHPTLFGVPSPRPAGEIQVTPTNIQNLMKDSQSAILAEINDRVELQELELDVGSRFMLAIPKPRILTWVLGTLSFLAAMTSGSFHAFLNLGGLGLQSDIFCIFTNLVYGVLAVACIRLLRVALTSEELHLAINRLHLFVADFHLDWSEVSGQESRKYCHAWLLLVFSQVIVQGLQYYILHTSLGVVDGAYLAFMVTGVVQVLVFAACSAIVMVAAYALSHLILGLDKTLDCWCCHIVNTPHFEFGVQSWNNMQALLKCVGRELASAFIMMQALSALGFMFLLANGVAYAFRIDVDLLPTLVEGLAALPLIFLFGLGMRLFSHGASLTEKCRLVPAFVNQIPGEEGIDLDKQYLVNFIANSSAGFFVRDVKLTQEMFVKQFILVGGILSGTFGALSRIYAM</sequence>
<dbReference type="InterPro" id="IPR050964">
    <property type="entry name" value="Striated_Muscle_Regulatory"/>
</dbReference>
<dbReference type="InterPro" id="IPR003961">
    <property type="entry name" value="FN3_dom"/>
</dbReference>
<dbReference type="InterPro" id="IPR010285">
    <property type="entry name" value="DNA_helicase_pif1-like_DEAD"/>
</dbReference>
<evidence type="ECO:0000259" key="5">
    <source>
        <dbReference type="PROSITE" id="PS50853"/>
    </source>
</evidence>
<keyword evidence="4" id="KW-0472">Membrane</keyword>
<name>A0ABP0RP51_9DINO</name>
<dbReference type="Gene3D" id="2.60.40.10">
    <property type="entry name" value="Immunoglobulins"/>
    <property type="match status" value="6"/>
</dbReference>
<keyword evidence="4" id="KW-1133">Transmembrane helix</keyword>
<keyword evidence="7" id="KW-1185">Reference proteome</keyword>
<gene>
    <name evidence="6" type="ORF">CCMP2556_LOCUS48192</name>
</gene>
<feature type="domain" description="Fibronectin type-III" evidence="5">
    <location>
        <begin position="58"/>
        <end position="150"/>
    </location>
</feature>
<dbReference type="EC" id="5.6.2.3" evidence="2"/>
<comment type="similarity">
    <text evidence="2">Belongs to the helicase family.</text>
</comment>
<comment type="cofactor">
    <cofactor evidence="2">
        <name>Mg(2+)</name>
        <dbReference type="ChEBI" id="CHEBI:18420"/>
    </cofactor>
</comment>
<feature type="transmembrane region" description="Helical" evidence="4">
    <location>
        <begin position="2561"/>
        <end position="2589"/>
    </location>
</feature>
<feature type="domain" description="Fibronectin type-III" evidence="5">
    <location>
        <begin position="340"/>
        <end position="429"/>
    </location>
</feature>
<keyword evidence="2" id="KW-0547">Nucleotide-binding</keyword>
<dbReference type="SMART" id="SM00060">
    <property type="entry name" value="FN3"/>
    <property type="match status" value="6"/>
</dbReference>
<organism evidence="6 7">
    <name type="scientific">Durusdinium trenchii</name>
    <dbReference type="NCBI Taxonomy" id="1381693"/>
    <lineage>
        <taxon>Eukaryota</taxon>
        <taxon>Sar</taxon>
        <taxon>Alveolata</taxon>
        <taxon>Dinophyceae</taxon>
        <taxon>Suessiales</taxon>
        <taxon>Symbiodiniaceae</taxon>
        <taxon>Durusdinium</taxon>
    </lineage>
</organism>
<accession>A0ABP0RP51</accession>
<feature type="region of interest" description="Disordered" evidence="3">
    <location>
        <begin position="2357"/>
        <end position="2384"/>
    </location>
</feature>
<feature type="compositionally biased region" description="Basic residues" evidence="3">
    <location>
        <begin position="2272"/>
        <end position="2287"/>
    </location>
</feature>
<evidence type="ECO:0000256" key="4">
    <source>
        <dbReference type="SAM" id="Phobius"/>
    </source>
</evidence>
<feature type="compositionally biased region" description="Low complexity" evidence="3">
    <location>
        <begin position="2033"/>
        <end position="2046"/>
    </location>
</feature>
<feature type="region of interest" description="Disordered" evidence="3">
    <location>
        <begin position="1713"/>
        <end position="1837"/>
    </location>
</feature>
<proteinExistence type="inferred from homology"/>
<keyword evidence="2" id="KW-0233">DNA recombination</keyword>
<dbReference type="Proteomes" id="UP001642484">
    <property type="component" value="Unassembled WGS sequence"/>
</dbReference>
<comment type="catalytic activity">
    <reaction evidence="2">
        <text>ATP + H2O = ADP + phosphate + H(+)</text>
        <dbReference type="Rhea" id="RHEA:13065"/>
        <dbReference type="ChEBI" id="CHEBI:15377"/>
        <dbReference type="ChEBI" id="CHEBI:15378"/>
        <dbReference type="ChEBI" id="CHEBI:30616"/>
        <dbReference type="ChEBI" id="CHEBI:43474"/>
        <dbReference type="ChEBI" id="CHEBI:456216"/>
        <dbReference type="EC" id="5.6.2.3"/>
    </reaction>
</comment>
<dbReference type="EMBL" id="CAXAMN010026361">
    <property type="protein sequence ID" value="CAK9102406.1"/>
    <property type="molecule type" value="Genomic_DNA"/>
</dbReference>
<feature type="domain" description="Fibronectin type-III" evidence="5">
    <location>
        <begin position="247"/>
        <end position="339"/>
    </location>
</feature>
<keyword evidence="2" id="KW-0347">Helicase</keyword>
<dbReference type="PROSITE" id="PS50853">
    <property type="entry name" value="FN3"/>
    <property type="match status" value="6"/>
</dbReference>
<evidence type="ECO:0000313" key="6">
    <source>
        <dbReference type="EMBL" id="CAK9102406.1"/>
    </source>
</evidence>
<feature type="transmembrane region" description="Helical" evidence="4">
    <location>
        <begin position="2751"/>
        <end position="2770"/>
    </location>
</feature>
<dbReference type="InterPro" id="IPR013783">
    <property type="entry name" value="Ig-like_fold"/>
</dbReference>
<keyword evidence="1" id="KW-0677">Repeat</keyword>
<keyword evidence="2" id="KW-0227">DNA damage</keyword>
<feature type="region of interest" description="Disordered" evidence="3">
    <location>
        <begin position="2316"/>
        <end position="2336"/>
    </location>
</feature>
<comment type="caution">
    <text evidence="6">The sequence shown here is derived from an EMBL/GenBank/DDBJ whole genome shotgun (WGS) entry which is preliminary data.</text>
</comment>
<evidence type="ECO:0000256" key="1">
    <source>
        <dbReference type="ARBA" id="ARBA00022737"/>
    </source>
</evidence>
<keyword evidence="2" id="KW-0234">DNA repair</keyword>
<dbReference type="PANTHER" id="PTHR13817">
    <property type="entry name" value="TITIN"/>
    <property type="match status" value="1"/>
</dbReference>
<dbReference type="Pfam" id="PF00041">
    <property type="entry name" value="fn3"/>
    <property type="match status" value="3"/>
</dbReference>
<keyword evidence="2" id="KW-0067">ATP-binding</keyword>
<evidence type="ECO:0000256" key="3">
    <source>
        <dbReference type="SAM" id="MobiDB-lite"/>
    </source>
</evidence>
<evidence type="ECO:0000313" key="7">
    <source>
        <dbReference type="Proteomes" id="UP001642484"/>
    </source>
</evidence>
<feature type="region of interest" description="Disordered" evidence="3">
    <location>
        <begin position="1927"/>
        <end position="2046"/>
    </location>
</feature>
<dbReference type="InterPro" id="IPR027417">
    <property type="entry name" value="P-loop_NTPase"/>
</dbReference>
<feature type="domain" description="Fibronectin type-III" evidence="5">
    <location>
        <begin position="433"/>
        <end position="522"/>
    </location>
</feature>
<feature type="domain" description="Fibronectin type-III" evidence="5">
    <location>
        <begin position="524"/>
        <end position="616"/>
    </location>
</feature>
<feature type="domain" description="Fibronectin type-III" evidence="5">
    <location>
        <begin position="155"/>
        <end position="246"/>
    </location>
</feature>
<feature type="compositionally biased region" description="Basic and acidic residues" evidence="3">
    <location>
        <begin position="2261"/>
        <end position="2271"/>
    </location>
</feature>
<feature type="compositionally biased region" description="Low complexity" evidence="3">
    <location>
        <begin position="1771"/>
        <end position="1783"/>
    </location>
</feature>
<feature type="transmembrane region" description="Helical" evidence="4">
    <location>
        <begin position="2637"/>
        <end position="2661"/>
    </location>
</feature>
<keyword evidence="2" id="KW-0378">Hydrolase</keyword>
<dbReference type="Gene3D" id="3.40.50.300">
    <property type="entry name" value="P-loop containing nucleotide triphosphate hydrolases"/>
    <property type="match status" value="1"/>
</dbReference>
<feature type="transmembrane region" description="Helical" evidence="4">
    <location>
        <begin position="2667"/>
        <end position="2686"/>
    </location>
</feature>
<feature type="compositionally biased region" description="Basic residues" evidence="3">
    <location>
        <begin position="2215"/>
        <end position="2230"/>
    </location>
</feature>
<feature type="compositionally biased region" description="Low complexity" evidence="3">
    <location>
        <begin position="1983"/>
        <end position="2001"/>
    </location>
</feature>
<dbReference type="Pfam" id="PF05970">
    <property type="entry name" value="PIF1"/>
    <property type="match status" value="1"/>
</dbReference>
<reference evidence="6 7" key="1">
    <citation type="submission" date="2024-02" db="EMBL/GenBank/DDBJ databases">
        <authorList>
            <person name="Chen Y."/>
            <person name="Shah S."/>
            <person name="Dougan E. K."/>
            <person name="Thang M."/>
            <person name="Chan C."/>
        </authorList>
    </citation>
    <scope>NUCLEOTIDE SEQUENCE [LARGE SCALE GENOMIC DNA]</scope>
</reference>
<keyword evidence="4" id="KW-0812">Transmembrane</keyword>
<dbReference type="SUPFAM" id="SSF49265">
    <property type="entry name" value="Fibronectin type III"/>
    <property type="match status" value="4"/>
</dbReference>